<name>A0A0F9E631_9ZZZZ</name>
<organism evidence="1">
    <name type="scientific">marine sediment metagenome</name>
    <dbReference type="NCBI Taxonomy" id="412755"/>
    <lineage>
        <taxon>unclassified sequences</taxon>
        <taxon>metagenomes</taxon>
        <taxon>ecological metagenomes</taxon>
    </lineage>
</organism>
<feature type="non-terminal residue" evidence="1">
    <location>
        <position position="112"/>
    </location>
</feature>
<evidence type="ECO:0000313" key="1">
    <source>
        <dbReference type="EMBL" id="KKL69473.1"/>
    </source>
</evidence>
<proteinExistence type="predicted"/>
<dbReference type="AlphaFoldDB" id="A0A0F9E631"/>
<dbReference type="EMBL" id="LAZR01026197">
    <property type="protein sequence ID" value="KKL69473.1"/>
    <property type="molecule type" value="Genomic_DNA"/>
</dbReference>
<accession>A0A0F9E631</accession>
<sequence length="112" mass="12771">MFSAEGDAVRLMGFGADIVVKDEACLIGAEANTKIMRMLGDNPDEGILIELYNPWDTDNKAYEHTLDPKFEVIQIGWQIAIKEGRTTKQFIEEQRKELTPLEFTVLYDSKFP</sequence>
<protein>
    <submittedName>
        <fullName evidence="1">Uncharacterized protein</fullName>
    </submittedName>
</protein>
<reference evidence="1" key="1">
    <citation type="journal article" date="2015" name="Nature">
        <title>Complex archaea that bridge the gap between prokaryotes and eukaryotes.</title>
        <authorList>
            <person name="Spang A."/>
            <person name="Saw J.H."/>
            <person name="Jorgensen S.L."/>
            <person name="Zaremba-Niedzwiedzka K."/>
            <person name="Martijn J."/>
            <person name="Lind A.E."/>
            <person name="van Eijk R."/>
            <person name="Schleper C."/>
            <person name="Guy L."/>
            <person name="Ettema T.J."/>
        </authorList>
    </citation>
    <scope>NUCLEOTIDE SEQUENCE</scope>
</reference>
<comment type="caution">
    <text evidence="1">The sequence shown here is derived from an EMBL/GenBank/DDBJ whole genome shotgun (WGS) entry which is preliminary data.</text>
</comment>
<gene>
    <name evidence="1" type="ORF">LCGC14_2114550</name>
</gene>